<sequence>MNETEEVAKRLYEACLSGSVKTLNELIGADQLILDRAGSTECFFSDTPLHVAVLRGHLDFAKALLRLKPELATEVDSRRCTPLHLASTEGHIELVRELLHLHVKPDVCTTRDQDGRTPLHLAVMKGRVEVIRELLGAKSCLVHDKLGRGETVLHLSVKYNRLEALKALVEYLQSNNMESLLNSIDDDGNTILHLAATFKQVDTIEYLLGIKSVKDHANDKNRNGSTALDVVEHCPNRDLKTMEIRELLLQAGVQRSNCDEPKPNPELPPNNPPRTQHCCGKTGVIFMGCISWFWTRFRVDRDWLKEVRGHLITAAALTGTMAYQSILSPPGGLWQDNPESPNASSLAHSPSPNLPYHPLFGDHRAGQAILDTMRYGYGNYEAYLSLNTIVLGTSLSTIMLAMTGFPMENKFLTWLLVFTVYITISCMGAAYVIALHLVSPIKNPSVLLLVLVLGWMGVCAFVMTLHSCHFLVWLGNKLVKLVQGCYKCCKPTRRATPNSKDNQAGSHKCVGSFC</sequence>
<dbReference type="EMBL" id="JACTNZ010000003">
    <property type="protein sequence ID" value="KAG5556360.1"/>
    <property type="molecule type" value="Genomic_DNA"/>
</dbReference>
<keyword evidence="4 9" id="KW-1133">Transmembrane helix</keyword>
<feature type="repeat" description="ANK" evidence="7">
    <location>
        <begin position="78"/>
        <end position="110"/>
    </location>
</feature>
<dbReference type="PROSITE" id="PS50088">
    <property type="entry name" value="ANK_REPEAT"/>
    <property type="match status" value="4"/>
</dbReference>
<feature type="repeat" description="ANK" evidence="7">
    <location>
        <begin position="44"/>
        <end position="66"/>
    </location>
</feature>
<evidence type="ECO:0000256" key="9">
    <source>
        <dbReference type="SAM" id="Phobius"/>
    </source>
</evidence>
<evidence type="ECO:0000256" key="2">
    <source>
        <dbReference type="ARBA" id="ARBA00022692"/>
    </source>
</evidence>
<dbReference type="PANTHER" id="PTHR24186:SF37">
    <property type="entry name" value="PGG DOMAIN-CONTAINING PROTEIN"/>
    <property type="match status" value="1"/>
</dbReference>
<gene>
    <name evidence="11" type="ORF">RHGRI_006829</name>
</gene>
<feature type="repeat" description="ANK" evidence="7">
    <location>
        <begin position="114"/>
        <end position="135"/>
    </location>
</feature>
<feature type="repeat" description="ANK" evidence="7">
    <location>
        <begin position="187"/>
        <end position="208"/>
    </location>
</feature>
<dbReference type="InterPro" id="IPR026961">
    <property type="entry name" value="PGG_dom"/>
</dbReference>
<accession>A0AAV6KUM3</accession>
<evidence type="ECO:0000259" key="10">
    <source>
        <dbReference type="Pfam" id="PF13962"/>
    </source>
</evidence>
<comment type="caution">
    <text evidence="11">The sequence shown here is derived from an EMBL/GenBank/DDBJ whole genome shotgun (WGS) entry which is preliminary data.</text>
</comment>
<dbReference type="PANTHER" id="PTHR24186">
    <property type="entry name" value="PROTEIN PHOSPHATASE 1 REGULATORY SUBUNIT"/>
    <property type="match status" value="1"/>
</dbReference>
<dbReference type="AlphaFoldDB" id="A0AAV6KUM3"/>
<name>A0AAV6KUM3_9ERIC</name>
<keyword evidence="3" id="KW-0677">Repeat</keyword>
<dbReference type="InterPro" id="IPR036770">
    <property type="entry name" value="Ankyrin_rpt-contain_sf"/>
</dbReference>
<organism evidence="11 12">
    <name type="scientific">Rhododendron griersonianum</name>
    <dbReference type="NCBI Taxonomy" id="479676"/>
    <lineage>
        <taxon>Eukaryota</taxon>
        <taxon>Viridiplantae</taxon>
        <taxon>Streptophyta</taxon>
        <taxon>Embryophyta</taxon>
        <taxon>Tracheophyta</taxon>
        <taxon>Spermatophyta</taxon>
        <taxon>Magnoliopsida</taxon>
        <taxon>eudicotyledons</taxon>
        <taxon>Gunneridae</taxon>
        <taxon>Pentapetalae</taxon>
        <taxon>asterids</taxon>
        <taxon>Ericales</taxon>
        <taxon>Ericaceae</taxon>
        <taxon>Ericoideae</taxon>
        <taxon>Rhodoreae</taxon>
        <taxon>Rhododendron</taxon>
    </lineage>
</organism>
<keyword evidence="5 7" id="KW-0040">ANK repeat</keyword>
<dbReference type="InterPro" id="IPR002110">
    <property type="entry name" value="Ankyrin_rpt"/>
</dbReference>
<reference evidence="11" key="1">
    <citation type="submission" date="2020-08" db="EMBL/GenBank/DDBJ databases">
        <title>Plant Genome Project.</title>
        <authorList>
            <person name="Zhang R.-G."/>
        </authorList>
    </citation>
    <scope>NUCLEOTIDE SEQUENCE</scope>
    <source>
        <strain evidence="11">WSP0</strain>
        <tissue evidence="11">Leaf</tissue>
    </source>
</reference>
<evidence type="ECO:0000256" key="8">
    <source>
        <dbReference type="SAM" id="MobiDB-lite"/>
    </source>
</evidence>
<dbReference type="SUPFAM" id="SSF48403">
    <property type="entry name" value="Ankyrin repeat"/>
    <property type="match status" value="1"/>
</dbReference>
<dbReference type="PROSITE" id="PS50297">
    <property type="entry name" value="ANK_REP_REGION"/>
    <property type="match status" value="4"/>
</dbReference>
<feature type="region of interest" description="Disordered" evidence="8">
    <location>
        <begin position="255"/>
        <end position="274"/>
    </location>
</feature>
<dbReference type="Pfam" id="PF13962">
    <property type="entry name" value="PGG"/>
    <property type="match status" value="1"/>
</dbReference>
<proteinExistence type="predicted"/>
<feature type="domain" description="PGG" evidence="10">
    <location>
        <begin position="302"/>
        <end position="437"/>
    </location>
</feature>
<protein>
    <recommendedName>
        <fullName evidence="10">PGG domain-containing protein</fullName>
    </recommendedName>
</protein>
<dbReference type="Pfam" id="PF00023">
    <property type="entry name" value="Ank"/>
    <property type="match status" value="1"/>
</dbReference>
<dbReference type="GO" id="GO:0005886">
    <property type="term" value="C:plasma membrane"/>
    <property type="evidence" value="ECO:0007669"/>
    <property type="project" value="TreeGrafter"/>
</dbReference>
<dbReference type="Pfam" id="PF12796">
    <property type="entry name" value="Ank_2"/>
    <property type="match status" value="2"/>
</dbReference>
<evidence type="ECO:0000256" key="5">
    <source>
        <dbReference type="ARBA" id="ARBA00023043"/>
    </source>
</evidence>
<feature type="transmembrane region" description="Helical" evidence="9">
    <location>
        <begin position="383"/>
        <end position="405"/>
    </location>
</feature>
<keyword evidence="2 9" id="KW-0812">Transmembrane</keyword>
<feature type="transmembrane region" description="Helical" evidence="9">
    <location>
        <begin position="411"/>
        <end position="434"/>
    </location>
</feature>
<dbReference type="SMART" id="SM00248">
    <property type="entry name" value="ANK"/>
    <property type="match status" value="6"/>
</dbReference>
<keyword evidence="12" id="KW-1185">Reference proteome</keyword>
<evidence type="ECO:0000313" key="12">
    <source>
        <dbReference type="Proteomes" id="UP000823749"/>
    </source>
</evidence>
<dbReference type="Proteomes" id="UP000823749">
    <property type="component" value="Chromosome 3"/>
</dbReference>
<feature type="transmembrane region" description="Helical" evidence="9">
    <location>
        <begin position="446"/>
        <end position="472"/>
    </location>
</feature>
<evidence type="ECO:0000256" key="3">
    <source>
        <dbReference type="ARBA" id="ARBA00022737"/>
    </source>
</evidence>
<evidence type="ECO:0000256" key="4">
    <source>
        <dbReference type="ARBA" id="ARBA00022989"/>
    </source>
</evidence>
<evidence type="ECO:0000256" key="6">
    <source>
        <dbReference type="ARBA" id="ARBA00023136"/>
    </source>
</evidence>
<evidence type="ECO:0000256" key="7">
    <source>
        <dbReference type="PROSITE-ProRule" id="PRU00023"/>
    </source>
</evidence>
<comment type="subcellular location">
    <subcellularLocation>
        <location evidence="1">Membrane</location>
        <topology evidence="1">Multi-pass membrane protein</topology>
    </subcellularLocation>
</comment>
<evidence type="ECO:0000256" key="1">
    <source>
        <dbReference type="ARBA" id="ARBA00004141"/>
    </source>
</evidence>
<dbReference type="Gene3D" id="1.25.40.20">
    <property type="entry name" value="Ankyrin repeat-containing domain"/>
    <property type="match status" value="2"/>
</dbReference>
<evidence type="ECO:0000313" key="11">
    <source>
        <dbReference type="EMBL" id="KAG5556360.1"/>
    </source>
</evidence>
<keyword evidence="6 9" id="KW-0472">Membrane</keyword>